<dbReference type="RefSeq" id="WP_141291635.1">
    <property type="nucleotide sequence ID" value="NZ_BAAAEW010000037.1"/>
</dbReference>
<dbReference type="InterPro" id="IPR029058">
    <property type="entry name" value="AB_hydrolase_fold"/>
</dbReference>
<keyword evidence="4" id="KW-1185">Reference proteome</keyword>
<dbReference type="PANTHER" id="PTHR37946">
    <property type="entry name" value="SLL1969 PROTEIN"/>
    <property type="match status" value="1"/>
</dbReference>
<feature type="transmembrane region" description="Helical" evidence="1">
    <location>
        <begin position="36"/>
        <end position="57"/>
    </location>
</feature>
<organism evidence="3 4">
    <name type="scientific">Ideonella azotifigens</name>
    <dbReference type="NCBI Taxonomy" id="513160"/>
    <lineage>
        <taxon>Bacteria</taxon>
        <taxon>Pseudomonadati</taxon>
        <taxon>Pseudomonadota</taxon>
        <taxon>Betaproteobacteria</taxon>
        <taxon>Burkholderiales</taxon>
        <taxon>Sphaerotilaceae</taxon>
        <taxon>Ideonella</taxon>
    </lineage>
</organism>
<dbReference type="InterPro" id="IPR000073">
    <property type="entry name" value="AB_hydrolase_1"/>
</dbReference>
<keyword evidence="1" id="KW-1133">Transmembrane helix</keyword>
<evidence type="ECO:0000256" key="1">
    <source>
        <dbReference type="SAM" id="Phobius"/>
    </source>
</evidence>
<dbReference type="PROSITE" id="PS51257">
    <property type="entry name" value="PROKAR_LIPOPROTEIN"/>
    <property type="match status" value="1"/>
</dbReference>
<gene>
    <name evidence="3" type="ORF">GCM10009107_48750</name>
</gene>
<evidence type="ECO:0000313" key="3">
    <source>
        <dbReference type="EMBL" id="GAA0763443.1"/>
    </source>
</evidence>
<protein>
    <recommendedName>
        <fullName evidence="2">AB hydrolase-1 domain-containing protein</fullName>
    </recommendedName>
</protein>
<feature type="domain" description="AB hydrolase-1" evidence="2">
    <location>
        <begin position="115"/>
        <end position="243"/>
    </location>
</feature>
<keyword evidence="1" id="KW-0812">Transmembrane</keyword>
<accession>A0ABN1KDJ1</accession>
<proteinExistence type="predicted"/>
<dbReference type="PANTHER" id="PTHR37946:SF1">
    <property type="entry name" value="SLL1969 PROTEIN"/>
    <property type="match status" value="1"/>
</dbReference>
<evidence type="ECO:0000259" key="2">
    <source>
        <dbReference type="Pfam" id="PF12697"/>
    </source>
</evidence>
<dbReference type="Pfam" id="PF12697">
    <property type="entry name" value="Abhydrolase_6"/>
    <property type="match status" value="1"/>
</dbReference>
<keyword evidence="1" id="KW-0472">Membrane</keyword>
<name>A0ABN1KDJ1_9BURK</name>
<comment type="caution">
    <text evidence="3">The sequence shown here is derived from an EMBL/GenBank/DDBJ whole genome shotgun (WGS) entry which is preliminary data.</text>
</comment>
<dbReference type="EMBL" id="BAAAEW010000037">
    <property type="protein sequence ID" value="GAA0763443.1"/>
    <property type="molecule type" value="Genomic_DNA"/>
</dbReference>
<reference evidence="3 4" key="1">
    <citation type="journal article" date="2019" name="Int. J. Syst. Evol. Microbiol.">
        <title>The Global Catalogue of Microorganisms (GCM) 10K type strain sequencing project: providing services to taxonomists for standard genome sequencing and annotation.</title>
        <authorList>
            <consortium name="The Broad Institute Genomics Platform"/>
            <consortium name="The Broad Institute Genome Sequencing Center for Infectious Disease"/>
            <person name="Wu L."/>
            <person name="Ma J."/>
        </authorList>
    </citation>
    <scope>NUCLEOTIDE SEQUENCE [LARGE SCALE GENOMIC DNA]</scope>
    <source>
        <strain evidence="3 4">JCM 15503</strain>
    </source>
</reference>
<dbReference type="Proteomes" id="UP001500279">
    <property type="component" value="Unassembled WGS sequence"/>
</dbReference>
<dbReference type="Gene3D" id="3.40.50.1820">
    <property type="entry name" value="alpha/beta hydrolase"/>
    <property type="match status" value="1"/>
</dbReference>
<sequence>MVARWQRFLTLLGFALVLGGAGCLLAQGHAGWALALLALGLCGHAAWLGLTCALAAWQNRRDAASTVPTASAAQWLAAWWAEVCTAPQVFCWRQPFRSQAEPDVLPGDAQGRIGVVLVHGFLCNRGFWNPWIRRLRALGVPCIAVSLEPVFGSIDDYVPTLETAVRQLSQLTGRPPLLVGHSMGGLAIRAWLRANQAGGGSDARVHGVVTMGSPHHGTWLAGFSRRTNGEQMRQHSAWLSTLAASESASRQALFVCLFSHCDNIVFPARSAVLPGASAVLHVAGAAHVDLMQRPESFAAVCHALGLAPADTGAVLAVG</sequence>
<dbReference type="SUPFAM" id="SSF53474">
    <property type="entry name" value="alpha/beta-Hydrolases"/>
    <property type="match status" value="1"/>
</dbReference>
<evidence type="ECO:0000313" key="4">
    <source>
        <dbReference type="Proteomes" id="UP001500279"/>
    </source>
</evidence>